<evidence type="ECO:0000256" key="1">
    <source>
        <dbReference type="SAM" id="MobiDB-lite"/>
    </source>
</evidence>
<comment type="caution">
    <text evidence="2">The sequence shown here is derived from an EMBL/GenBank/DDBJ whole genome shotgun (WGS) entry which is preliminary data.</text>
</comment>
<gene>
    <name evidence="2" type="ORF">QE408_003068</name>
</gene>
<reference evidence="2 3" key="1">
    <citation type="submission" date="2023-07" db="EMBL/GenBank/DDBJ databases">
        <title>Functional and genomic diversity of the sorghum phyllosphere microbiome.</title>
        <authorList>
            <person name="Shade A."/>
        </authorList>
    </citation>
    <scope>NUCLEOTIDE SEQUENCE [LARGE SCALE GENOMIC DNA]</scope>
    <source>
        <strain evidence="2 3">SORGH_AS_1126</strain>
    </source>
</reference>
<feature type="region of interest" description="Disordered" evidence="1">
    <location>
        <begin position="16"/>
        <end position="35"/>
    </location>
</feature>
<accession>A0ABU0ULU0</accession>
<proteinExistence type="predicted"/>
<sequence>MNIALEKRTLLSVSLTTDPPVAASRPNTAPQSRARHKRCDRCAQYRARPCRQSRRCAQRGIPDAGATLPDADHEIPGNRAVLTADCDEVVDFGKIGNSFWAVGNFKMLHDRGLHQLWPKPLLAPHPRPDRLHQGGSLNERRMRALMALSRSACSYRSRCHTRIASRTTSLVEAYSPASTLSRIMRSISGVIVMLIFSAV</sequence>
<protein>
    <submittedName>
        <fullName evidence="2">Uncharacterized protein</fullName>
    </submittedName>
</protein>
<organism evidence="2 3">
    <name type="scientific">Agrobacterium larrymoorei</name>
    <dbReference type="NCBI Taxonomy" id="160699"/>
    <lineage>
        <taxon>Bacteria</taxon>
        <taxon>Pseudomonadati</taxon>
        <taxon>Pseudomonadota</taxon>
        <taxon>Alphaproteobacteria</taxon>
        <taxon>Hyphomicrobiales</taxon>
        <taxon>Rhizobiaceae</taxon>
        <taxon>Rhizobium/Agrobacterium group</taxon>
        <taxon>Agrobacterium</taxon>
    </lineage>
</organism>
<evidence type="ECO:0000313" key="3">
    <source>
        <dbReference type="Proteomes" id="UP001224781"/>
    </source>
</evidence>
<dbReference type="EMBL" id="JAUTBL010000002">
    <property type="protein sequence ID" value="MDQ1185925.1"/>
    <property type="molecule type" value="Genomic_DNA"/>
</dbReference>
<keyword evidence="3" id="KW-1185">Reference proteome</keyword>
<evidence type="ECO:0000313" key="2">
    <source>
        <dbReference type="EMBL" id="MDQ1185925.1"/>
    </source>
</evidence>
<dbReference type="Proteomes" id="UP001224781">
    <property type="component" value="Unassembled WGS sequence"/>
</dbReference>
<name>A0ABU0ULU0_9HYPH</name>